<evidence type="ECO:0000256" key="1">
    <source>
        <dbReference type="SAM" id="Phobius"/>
    </source>
</evidence>
<accession>A0ABU5ZVC6</accession>
<dbReference type="Proteomes" id="UP001327027">
    <property type="component" value="Unassembled WGS sequence"/>
</dbReference>
<keyword evidence="1" id="KW-1133">Transmembrane helix</keyword>
<proteinExistence type="predicted"/>
<sequence length="139" mass="15680">MIIEQIIEWGKDNPKRLFQIDGVGAIFSAMLLGIVLVKLQGLFGIPKSTLYFLASLPCLFAIYDFYCYFQIDKNLGIFLKGIAFSNLIYCSLSIGLAIYHKEVITNLGWIYIVSEIVLIGILAIIELRVAKKQIESKLK</sequence>
<keyword evidence="3" id="KW-1185">Reference proteome</keyword>
<feature type="transmembrane region" description="Helical" evidence="1">
    <location>
        <begin position="106"/>
        <end position="129"/>
    </location>
</feature>
<dbReference type="RefSeq" id="WP_324179784.1">
    <property type="nucleotide sequence ID" value="NZ_BAABAW010000007.1"/>
</dbReference>
<feature type="transmembrane region" description="Helical" evidence="1">
    <location>
        <begin position="49"/>
        <end position="69"/>
    </location>
</feature>
<organism evidence="2 3">
    <name type="scientific">Aquimarina gracilis</name>
    <dbReference type="NCBI Taxonomy" id="874422"/>
    <lineage>
        <taxon>Bacteria</taxon>
        <taxon>Pseudomonadati</taxon>
        <taxon>Bacteroidota</taxon>
        <taxon>Flavobacteriia</taxon>
        <taxon>Flavobacteriales</taxon>
        <taxon>Flavobacteriaceae</taxon>
        <taxon>Aquimarina</taxon>
    </lineage>
</organism>
<keyword evidence="1" id="KW-0812">Transmembrane</keyword>
<feature type="transmembrane region" description="Helical" evidence="1">
    <location>
        <begin position="20"/>
        <end position="43"/>
    </location>
</feature>
<reference evidence="2 3" key="1">
    <citation type="journal article" date="2013" name="Int. J. Syst. Evol. Microbiol.">
        <title>Aquimarina gracilis sp. nov., isolated from the gut microflora of a mussel, Mytilus coruscus, and emended description of Aquimarina spongiae.</title>
        <authorList>
            <person name="Park S.C."/>
            <person name="Choe H.N."/>
            <person name="Baik K.S."/>
            <person name="Seong C.N."/>
        </authorList>
    </citation>
    <scope>NUCLEOTIDE SEQUENCE [LARGE SCALE GENOMIC DNA]</scope>
    <source>
        <strain evidence="2 3">PSC32</strain>
    </source>
</reference>
<comment type="caution">
    <text evidence="2">The sequence shown here is derived from an EMBL/GenBank/DDBJ whole genome shotgun (WGS) entry which is preliminary data.</text>
</comment>
<keyword evidence="1" id="KW-0472">Membrane</keyword>
<feature type="transmembrane region" description="Helical" evidence="1">
    <location>
        <begin position="81"/>
        <end position="100"/>
    </location>
</feature>
<name>A0ABU5ZVC6_9FLAO</name>
<evidence type="ECO:0000313" key="3">
    <source>
        <dbReference type="Proteomes" id="UP001327027"/>
    </source>
</evidence>
<dbReference type="EMBL" id="JAYKLX010000004">
    <property type="protein sequence ID" value="MEB3345753.1"/>
    <property type="molecule type" value="Genomic_DNA"/>
</dbReference>
<protein>
    <submittedName>
        <fullName evidence="2">Uncharacterized protein</fullName>
    </submittedName>
</protein>
<gene>
    <name evidence="2" type="ORF">U6A24_09790</name>
</gene>
<evidence type="ECO:0000313" key="2">
    <source>
        <dbReference type="EMBL" id="MEB3345753.1"/>
    </source>
</evidence>